<dbReference type="UniPathway" id="UPA00196"/>
<evidence type="ECO:0000256" key="9">
    <source>
        <dbReference type="ARBA" id="ARBA00022989"/>
    </source>
</evidence>
<feature type="transmembrane region" description="Helical" evidence="12">
    <location>
        <begin position="824"/>
        <end position="844"/>
    </location>
</feature>
<evidence type="ECO:0000256" key="8">
    <source>
        <dbReference type="ARBA" id="ARBA00022824"/>
    </source>
</evidence>
<evidence type="ECO:0000256" key="3">
    <source>
        <dbReference type="ARBA" id="ARBA00008400"/>
    </source>
</evidence>
<feature type="domain" description="GPI ethanolamine phosphate transferase 1 C-terminal" evidence="13">
    <location>
        <begin position="418"/>
        <end position="849"/>
    </location>
</feature>
<dbReference type="EMBL" id="GBXI01007637">
    <property type="protein sequence ID" value="JAD06655.1"/>
    <property type="molecule type" value="Transcribed_RNA"/>
</dbReference>
<reference evidence="14" key="1">
    <citation type="submission" date="2014-11" db="EMBL/GenBank/DDBJ databases">
        <authorList>
            <person name="Geib S."/>
        </authorList>
    </citation>
    <scope>NUCLEOTIDE SEQUENCE</scope>
</reference>
<dbReference type="SUPFAM" id="SSF53649">
    <property type="entry name" value="Alkaline phosphatase-like"/>
    <property type="match status" value="1"/>
</dbReference>
<dbReference type="Pfam" id="PF01663">
    <property type="entry name" value="Phosphodiest"/>
    <property type="match status" value="1"/>
</dbReference>
<accession>A0A0A1X7D6</accession>
<keyword evidence="10 12" id="KW-0472">Membrane</keyword>
<dbReference type="InterPro" id="IPR017852">
    <property type="entry name" value="GPI_EtnP_transferase_1_C"/>
</dbReference>
<feature type="transmembrane region" description="Helical" evidence="12">
    <location>
        <begin position="641"/>
        <end position="662"/>
    </location>
</feature>
<feature type="transmembrane region" description="Helical" evidence="12">
    <location>
        <begin position="615"/>
        <end position="635"/>
    </location>
</feature>
<dbReference type="InterPro" id="IPR037671">
    <property type="entry name" value="PIGN_N"/>
</dbReference>
<reference evidence="14" key="2">
    <citation type="journal article" date="2015" name="Gigascience">
        <title>Reconstructing a comprehensive transcriptome assembly of a white-pupal translocated strain of the pest fruit fly Bactrocera cucurbitae.</title>
        <authorList>
            <person name="Sim S.B."/>
            <person name="Calla B."/>
            <person name="Hall B."/>
            <person name="DeRego T."/>
            <person name="Geib S.M."/>
        </authorList>
    </citation>
    <scope>NUCLEOTIDE SEQUENCE</scope>
</reference>
<dbReference type="GO" id="GO:0051377">
    <property type="term" value="F:mannose-ethanolamine phosphotransferase activity"/>
    <property type="evidence" value="ECO:0007669"/>
    <property type="project" value="UniProtKB-UniRule"/>
</dbReference>
<proteinExistence type="inferred from homology"/>
<comment type="subcellular location">
    <subcellularLocation>
        <location evidence="1 12">Endoplasmic reticulum membrane</location>
        <topology evidence="1 12">Multi-pass membrane protein</topology>
    </subcellularLocation>
</comment>
<dbReference type="Gene3D" id="3.40.720.10">
    <property type="entry name" value="Alkaline Phosphatase, subunit A"/>
    <property type="match status" value="2"/>
</dbReference>
<evidence type="ECO:0000256" key="11">
    <source>
        <dbReference type="ARBA" id="ARBA00023180"/>
    </source>
</evidence>
<evidence type="ECO:0000256" key="2">
    <source>
        <dbReference type="ARBA" id="ARBA00004687"/>
    </source>
</evidence>
<dbReference type="InterPro" id="IPR002591">
    <property type="entry name" value="Phosphodiest/P_Trfase"/>
</dbReference>
<dbReference type="AlphaFoldDB" id="A0A0A1X7D6"/>
<dbReference type="EC" id="2.-.-.-" evidence="12"/>
<name>A0A0A1X7D6_ZEUCU</name>
<feature type="transmembrane region" description="Helical" evidence="12">
    <location>
        <begin position="790"/>
        <end position="812"/>
    </location>
</feature>
<protein>
    <recommendedName>
        <fullName evidence="4 12">GPI ethanolamine phosphate transferase 1</fullName>
        <ecNumber evidence="12">2.-.-.-</ecNumber>
    </recommendedName>
</protein>
<dbReference type="PANTHER" id="PTHR12250">
    <property type="entry name" value="PHOSPHATIDYLINOSITOL GLYCAN, CLASS N"/>
    <property type="match status" value="1"/>
</dbReference>
<evidence type="ECO:0000256" key="6">
    <source>
        <dbReference type="ARBA" id="ARBA00022679"/>
    </source>
</evidence>
<dbReference type="Pfam" id="PF04987">
    <property type="entry name" value="PigN"/>
    <property type="match status" value="1"/>
</dbReference>
<evidence type="ECO:0000256" key="7">
    <source>
        <dbReference type="ARBA" id="ARBA00022692"/>
    </source>
</evidence>
<comment type="pathway">
    <text evidence="2 12">Glycolipid biosynthesis; glycosylphosphatidylinositol-anchor biosynthesis.</text>
</comment>
<dbReference type="GO" id="GO:0005789">
    <property type="term" value="C:endoplasmic reticulum membrane"/>
    <property type="evidence" value="ECO:0007669"/>
    <property type="project" value="UniProtKB-SubCell"/>
</dbReference>
<evidence type="ECO:0000256" key="10">
    <source>
        <dbReference type="ARBA" id="ARBA00023136"/>
    </source>
</evidence>
<keyword evidence="11" id="KW-0325">Glycoprotein</keyword>
<evidence type="ECO:0000313" key="14">
    <source>
        <dbReference type="EMBL" id="JAD06655.1"/>
    </source>
</evidence>
<feature type="transmembrane region" description="Helical" evidence="12">
    <location>
        <begin position="518"/>
        <end position="537"/>
    </location>
</feature>
<evidence type="ECO:0000259" key="13">
    <source>
        <dbReference type="Pfam" id="PF04987"/>
    </source>
</evidence>
<evidence type="ECO:0000256" key="4">
    <source>
        <dbReference type="ARBA" id="ARBA00020831"/>
    </source>
</evidence>
<comment type="function">
    <text evidence="12">Ethanolamine phosphate transferase involved in glycosylphosphatidylinositol-anchor biosynthesis. Transfers ethanolamine phosphate to the first alpha-1,4-linked mannose of the glycosylphosphatidylinositol precursor of GPI-anchor.</text>
</comment>
<feature type="transmembrane region" description="Helical" evidence="12">
    <location>
        <begin position="488"/>
        <end position="506"/>
    </location>
</feature>
<dbReference type="InterPro" id="IPR007070">
    <property type="entry name" value="GPI_EtnP_transferase_1"/>
</dbReference>
<evidence type="ECO:0000256" key="1">
    <source>
        <dbReference type="ARBA" id="ARBA00004477"/>
    </source>
</evidence>
<feature type="transmembrane region" description="Helical" evidence="12">
    <location>
        <begin position="431"/>
        <end position="452"/>
    </location>
</feature>
<evidence type="ECO:0000256" key="5">
    <source>
        <dbReference type="ARBA" id="ARBA00022502"/>
    </source>
</evidence>
<keyword evidence="5 12" id="KW-0337">GPI-anchor biosynthesis</keyword>
<dbReference type="PANTHER" id="PTHR12250:SF0">
    <property type="entry name" value="GPI ETHANOLAMINE PHOSPHATE TRANSFERASE 1"/>
    <property type="match status" value="1"/>
</dbReference>
<feature type="transmembrane region" description="Helical" evidence="12">
    <location>
        <begin position="751"/>
        <end position="770"/>
    </location>
</feature>
<dbReference type="GO" id="GO:0006506">
    <property type="term" value="P:GPI anchor biosynthetic process"/>
    <property type="evidence" value="ECO:0007669"/>
    <property type="project" value="UniProtKB-UniPathway"/>
</dbReference>
<organism evidence="14">
    <name type="scientific">Zeugodacus cucurbitae</name>
    <name type="common">Melon fruit fly</name>
    <name type="synonym">Bactrocera cucurbitae</name>
    <dbReference type="NCBI Taxonomy" id="28588"/>
    <lineage>
        <taxon>Eukaryota</taxon>
        <taxon>Metazoa</taxon>
        <taxon>Ecdysozoa</taxon>
        <taxon>Arthropoda</taxon>
        <taxon>Hexapoda</taxon>
        <taxon>Insecta</taxon>
        <taxon>Pterygota</taxon>
        <taxon>Neoptera</taxon>
        <taxon>Endopterygota</taxon>
        <taxon>Diptera</taxon>
        <taxon>Brachycera</taxon>
        <taxon>Muscomorpha</taxon>
        <taxon>Tephritoidea</taxon>
        <taxon>Tephritidae</taxon>
        <taxon>Zeugodacus</taxon>
        <taxon>Zeugodacus</taxon>
    </lineage>
</organism>
<feature type="transmembrane region" description="Helical" evidence="12">
    <location>
        <begin position="856"/>
        <end position="876"/>
    </location>
</feature>
<dbReference type="CDD" id="cd16020">
    <property type="entry name" value="GPI_EPT_1"/>
    <property type="match status" value="1"/>
</dbReference>
<feature type="transmembrane region" description="Helical" evidence="12">
    <location>
        <begin position="543"/>
        <end position="560"/>
    </location>
</feature>
<keyword evidence="9 12" id="KW-1133">Transmembrane helix</keyword>
<feature type="transmembrane region" description="Helical" evidence="12">
    <location>
        <begin position="312"/>
        <end position="334"/>
    </location>
</feature>
<keyword evidence="6 12" id="KW-0808">Transferase</keyword>
<sequence>MWIINAIVVHLLLLGSIFVIYFRSPIIAGLQPQEPLQLEAPAKRLVLIVTDGLRAESFFRNGCADIPNLSELMLKTNGLVGISHTRVPTESRPGHIALIAGLYEDPSAVTRGWKRNPVDFDTVFNRSSHTYAWGAADVLHIFSRMGGIQSEQRLLIDAYDHELDFSGRDKTYELDDWVFKRVRQLLARKRVELREEKQIIFFLHLLGLDTAGHVHKPGTQNFLENLHRTERGIVELYDEIEGVFPDGRTAYVLTSDHGMTNAGSHGSSDAFETETPFFLWGAGVANNVDSENVFRIGYDITRPLYAMQQAQIAPIMSALIGIAIPMNNIGVLPLQYLNASTEYKAHAAHSNALQLLSQFQALLSTHQRGLFSSYLLSYSELNEAIIAQYLERTEKNMQNGLYEDAIEGSYNVMQLALKGIEYYQGYYRRPLQLSATATFICWIIYCLQLLLGQRQVMKHFSARLTVTLKQKMCLLIVCLLLLLQRVPLVIAFYLLLPFLVWLLLVQKQRISLVPLMRAMPLVQLLALVLCAELFVYSFFERKLISLSFLVYTLFINLRAFPTKNAKFYIWLVLSIVLTTFPLLPPTVGYTNTWLLLLGMFVTLLRPFVVKSHIHWHITVPAVISLINALLVSYWHAQQGGVPYISYALSWCFLLYIFALIAFRRTSVLKQRIELLFFLLTSLYTLLCTSYESLFIVMLSSELMLTLSAQSMPLPLSHSLIDDAYTQRKKAASPQQPLAVNSSQQLQAALKLSFTILLYTLFSFFGTGNIASVSSFDPNIVRCFLSTFAPFIIMSLVILKLIIPVVLNITIIYGMSSFARTNEQAIFICLMLICDVMGLNFLFLVRNEGSWLEIGTSISHFVIMEVTTVVLVIFTYFAKLLLRLNEKVQNVE</sequence>
<comment type="similarity">
    <text evidence="3 12">Belongs to the PIGG/PIGN/PIGO family. PIGN subfamily.</text>
</comment>
<feature type="transmembrane region" description="Helical" evidence="12">
    <location>
        <begin position="567"/>
        <end position="584"/>
    </location>
</feature>
<keyword evidence="8 12" id="KW-0256">Endoplasmic reticulum</keyword>
<feature type="transmembrane region" description="Helical" evidence="12">
    <location>
        <begin position="674"/>
        <end position="696"/>
    </location>
</feature>
<keyword evidence="7 12" id="KW-0812">Transmembrane</keyword>
<gene>
    <name evidence="14" type="primary">Pign</name>
    <name evidence="14" type="ORF">g.34577</name>
</gene>
<evidence type="ECO:0000256" key="12">
    <source>
        <dbReference type="RuleBase" id="RU367138"/>
    </source>
</evidence>
<feature type="transmembrane region" description="Helical" evidence="12">
    <location>
        <begin position="6"/>
        <end position="22"/>
    </location>
</feature>
<dbReference type="InterPro" id="IPR017850">
    <property type="entry name" value="Alkaline_phosphatase_core_sf"/>
</dbReference>